<reference evidence="16" key="1">
    <citation type="journal article" date="2019" name="Int. J. Syst. Evol. Microbiol.">
        <title>The Global Catalogue of Microorganisms (GCM) 10K type strain sequencing project: providing services to taxonomists for standard genome sequencing and annotation.</title>
        <authorList>
            <consortium name="The Broad Institute Genomics Platform"/>
            <consortium name="The Broad Institute Genome Sequencing Center for Infectious Disease"/>
            <person name="Wu L."/>
            <person name="Ma J."/>
        </authorList>
    </citation>
    <scope>NUCLEOTIDE SEQUENCE [LARGE SCALE GENOMIC DNA]</scope>
    <source>
        <strain evidence="16">ZS-35-S2</strain>
    </source>
</reference>
<evidence type="ECO:0000313" key="16">
    <source>
        <dbReference type="Proteomes" id="UP001597371"/>
    </source>
</evidence>
<keyword evidence="6 13" id="KW-0812">Transmembrane</keyword>
<accession>A0ABW5CJ56</accession>
<protein>
    <recommendedName>
        <fullName evidence="3">histidine kinase</fullName>
        <ecNumber evidence="3">2.7.13.3</ecNumber>
    </recommendedName>
</protein>
<organism evidence="15 16">
    <name type="scientific">Aureimonas populi</name>
    <dbReference type="NCBI Taxonomy" id="1701758"/>
    <lineage>
        <taxon>Bacteria</taxon>
        <taxon>Pseudomonadati</taxon>
        <taxon>Pseudomonadota</taxon>
        <taxon>Alphaproteobacteria</taxon>
        <taxon>Hyphomicrobiales</taxon>
        <taxon>Aurantimonadaceae</taxon>
        <taxon>Aureimonas</taxon>
    </lineage>
</organism>
<keyword evidence="7" id="KW-0547">Nucleotide-binding</keyword>
<dbReference type="InterPro" id="IPR038318">
    <property type="entry name" value="KdpD_sf"/>
</dbReference>
<keyword evidence="11" id="KW-0902">Two-component regulatory system</keyword>
<feature type="transmembrane region" description="Helical" evidence="13">
    <location>
        <begin position="12"/>
        <end position="33"/>
    </location>
</feature>
<evidence type="ECO:0000256" key="2">
    <source>
        <dbReference type="ARBA" id="ARBA00004141"/>
    </source>
</evidence>
<evidence type="ECO:0000256" key="11">
    <source>
        <dbReference type="ARBA" id="ARBA00023012"/>
    </source>
</evidence>
<evidence type="ECO:0000256" key="7">
    <source>
        <dbReference type="ARBA" id="ARBA00022741"/>
    </source>
</evidence>
<keyword evidence="4" id="KW-0597">Phosphoprotein</keyword>
<keyword evidence="5 15" id="KW-0808">Transferase</keyword>
<name>A0ABW5CJ56_9HYPH</name>
<dbReference type="Gene3D" id="1.20.120.620">
    <property type="entry name" value="Backbone structure of the membrane domain of e. Coli histidine kinase receptor kdpd"/>
    <property type="match status" value="1"/>
</dbReference>
<keyword evidence="9" id="KW-0067">ATP-binding</keyword>
<evidence type="ECO:0000259" key="14">
    <source>
        <dbReference type="SMART" id="SM00387"/>
    </source>
</evidence>
<evidence type="ECO:0000256" key="10">
    <source>
        <dbReference type="ARBA" id="ARBA00022989"/>
    </source>
</evidence>
<sequence length="332" mass="36023">MFAAAEYIRHRALLAWGLSLAAFLVAVAVRFLVDHQLPPGFPYLTFFPAVILTAFFGGLWPGLACALASGLAAWYWFIPPVETFAVDSAVTIALAFYACIVAVDILLIHVMHRAVERLAAERGVTRALYDQQRVMFQELQHRVANNMQFVSSLLGLQKRRVAADPASAAAAFDEARARLDTIGRVHRRLYDPDTVDQPFDGYLQALCEDVLSAAGQGAVTCRVEACGLRFDLRTLTSLSLIVVEGLTNALKHAFPGREGGHIRITLRPLAQGRFQLDIADDGVGFDPQAGVSSASLGQRIVRSLAAQLGGSILYLNEGGTTMRLEFEAAHAA</sequence>
<dbReference type="Proteomes" id="UP001597371">
    <property type="component" value="Unassembled WGS sequence"/>
</dbReference>
<dbReference type="Pfam" id="PF13493">
    <property type="entry name" value="DUF4118"/>
    <property type="match status" value="1"/>
</dbReference>
<evidence type="ECO:0000256" key="3">
    <source>
        <dbReference type="ARBA" id="ARBA00012438"/>
    </source>
</evidence>
<evidence type="ECO:0000256" key="13">
    <source>
        <dbReference type="SAM" id="Phobius"/>
    </source>
</evidence>
<dbReference type="SUPFAM" id="SSF55874">
    <property type="entry name" value="ATPase domain of HSP90 chaperone/DNA topoisomerase II/histidine kinase"/>
    <property type="match status" value="1"/>
</dbReference>
<evidence type="ECO:0000256" key="8">
    <source>
        <dbReference type="ARBA" id="ARBA00022777"/>
    </source>
</evidence>
<evidence type="ECO:0000313" key="15">
    <source>
        <dbReference type="EMBL" id="MFD2236617.1"/>
    </source>
</evidence>
<dbReference type="RefSeq" id="WP_209737715.1">
    <property type="nucleotide sequence ID" value="NZ_CP072611.1"/>
</dbReference>
<proteinExistence type="predicted"/>
<comment type="subcellular location">
    <subcellularLocation>
        <location evidence="2">Membrane</location>
        <topology evidence="2">Multi-pass membrane protein</topology>
    </subcellularLocation>
</comment>
<evidence type="ECO:0000256" key="9">
    <source>
        <dbReference type="ARBA" id="ARBA00022840"/>
    </source>
</evidence>
<feature type="transmembrane region" description="Helical" evidence="13">
    <location>
        <begin position="45"/>
        <end position="77"/>
    </location>
</feature>
<dbReference type="Pfam" id="PF07568">
    <property type="entry name" value="HisKA_2"/>
    <property type="match status" value="1"/>
</dbReference>
<evidence type="ECO:0000256" key="1">
    <source>
        <dbReference type="ARBA" id="ARBA00000085"/>
    </source>
</evidence>
<keyword evidence="8 15" id="KW-0418">Kinase</keyword>
<evidence type="ECO:0000256" key="12">
    <source>
        <dbReference type="ARBA" id="ARBA00023136"/>
    </source>
</evidence>
<evidence type="ECO:0000256" key="6">
    <source>
        <dbReference type="ARBA" id="ARBA00022692"/>
    </source>
</evidence>
<gene>
    <name evidence="15" type="ORF">ACFSKQ_03945</name>
</gene>
<keyword evidence="12 13" id="KW-0472">Membrane</keyword>
<dbReference type="InterPro" id="IPR036890">
    <property type="entry name" value="HATPase_C_sf"/>
</dbReference>
<dbReference type="InterPro" id="IPR025201">
    <property type="entry name" value="KdpD_TM"/>
</dbReference>
<feature type="transmembrane region" description="Helical" evidence="13">
    <location>
        <begin position="89"/>
        <end position="108"/>
    </location>
</feature>
<dbReference type="EMBL" id="JBHUIJ010000004">
    <property type="protein sequence ID" value="MFD2236617.1"/>
    <property type="molecule type" value="Genomic_DNA"/>
</dbReference>
<dbReference type="SMART" id="SM00387">
    <property type="entry name" value="HATPase_c"/>
    <property type="match status" value="1"/>
</dbReference>
<dbReference type="PANTHER" id="PTHR41523">
    <property type="entry name" value="TWO-COMPONENT SYSTEM SENSOR PROTEIN"/>
    <property type="match status" value="1"/>
</dbReference>
<keyword evidence="10 13" id="KW-1133">Transmembrane helix</keyword>
<keyword evidence="16" id="KW-1185">Reference proteome</keyword>
<evidence type="ECO:0000256" key="5">
    <source>
        <dbReference type="ARBA" id="ARBA00022679"/>
    </source>
</evidence>
<dbReference type="Pfam" id="PF02518">
    <property type="entry name" value="HATPase_c"/>
    <property type="match status" value="1"/>
</dbReference>
<dbReference type="GO" id="GO:0004673">
    <property type="term" value="F:protein histidine kinase activity"/>
    <property type="evidence" value="ECO:0007669"/>
    <property type="project" value="UniProtKB-EC"/>
</dbReference>
<feature type="domain" description="Histidine kinase/HSP90-like ATPase" evidence="14">
    <location>
        <begin position="233"/>
        <end position="330"/>
    </location>
</feature>
<dbReference type="InterPro" id="IPR011495">
    <property type="entry name" value="Sig_transdc_His_kin_sub2_dim/P"/>
</dbReference>
<dbReference type="Gene3D" id="3.30.565.10">
    <property type="entry name" value="Histidine kinase-like ATPase, C-terminal domain"/>
    <property type="match status" value="1"/>
</dbReference>
<comment type="caution">
    <text evidence="15">The sequence shown here is derived from an EMBL/GenBank/DDBJ whole genome shotgun (WGS) entry which is preliminary data.</text>
</comment>
<dbReference type="PANTHER" id="PTHR41523:SF8">
    <property type="entry name" value="ETHYLENE RESPONSE SENSOR PROTEIN"/>
    <property type="match status" value="1"/>
</dbReference>
<dbReference type="EC" id="2.7.13.3" evidence="3"/>
<comment type="catalytic activity">
    <reaction evidence="1">
        <text>ATP + protein L-histidine = ADP + protein N-phospho-L-histidine.</text>
        <dbReference type="EC" id="2.7.13.3"/>
    </reaction>
</comment>
<dbReference type="InterPro" id="IPR003594">
    <property type="entry name" value="HATPase_dom"/>
</dbReference>
<evidence type="ECO:0000256" key="4">
    <source>
        <dbReference type="ARBA" id="ARBA00022553"/>
    </source>
</evidence>